<reference evidence="2" key="1">
    <citation type="submission" date="2023-05" db="EMBL/GenBank/DDBJ databases">
        <title>Nepenthes gracilis genome sequencing.</title>
        <authorList>
            <person name="Fukushima K."/>
        </authorList>
    </citation>
    <scope>NUCLEOTIDE SEQUENCE</scope>
    <source>
        <strain evidence="2">SING2019-196</strain>
    </source>
</reference>
<dbReference type="EMBL" id="BSYO01000023">
    <property type="protein sequence ID" value="GMH21272.1"/>
    <property type="molecule type" value="Genomic_DNA"/>
</dbReference>
<protein>
    <submittedName>
        <fullName evidence="2">Uncharacterized protein</fullName>
    </submittedName>
</protein>
<name>A0AAD3T3A0_NEPGR</name>
<keyword evidence="3" id="KW-1185">Reference proteome</keyword>
<feature type="compositionally biased region" description="Polar residues" evidence="1">
    <location>
        <begin position="130"/>
        <end position="139"/>
    </location>
</feature>
<proteinExistence type="predicted"/>
<dbReference type="AlphaFoldDB" id="A0AAD3T3A0"/>
<dbReference type="Proteomes" id="UP001279734">
    <property type="component" value="Unassembled WGS sequence"/>
</dbReference>
<feature type="compositionally biased region" description="Low complexity" evidence="1">
    <location>
        <begin position="84"/>
        <end position="97"/>
    </location>
</feature>
<gene>
    <name evidence="2" type="ORF">Nepgr_023114</name>
</gene>
<evidence type="ECO:0000313" key="2">
    <source>
        <dbReference type="EMBL" id="GMH21272.1"/>
    </source>
</evidence>
<evidence type="ECO:0000313" key="3">
    <source>
        <dbReference type="Proteomes" id="UP001279734"/>
    </source>
</evidence>
<feature type="region of interest" description="Disordered" evidence="1">
    <location>
        <begin position="81"/>
        <end position="139"/>
    </location>
</feature>
<accession>A0AAD3T3A0</accession>
<evidence type="ECO:0000256" key="1">
    <source>
        <dbReference type="SAM" id="MobiDB-lite"/>
    </source>
</evidence>
<sequence length="139" mass="15005">MVATNAQRKPQRGQKVHHRHLIYHNKEDEIAGSPAPGNLTVADPTTPIANISIGKPFPLHNLANNQQQHFTTTAILWSGSTIRSNSNSAPPQAASPPFHGQQYSSSSRDQSIRPRPASAASEENAATKKSVATENPLQK</sequence>
<comment type="caution">
    <text evidence="2">The sequence shown here is derived from an EMBL/GenBank/DDBJ whole genome shotgun (WGS) entry which is preliminary data.</text>
</comment>
<organism evidence="2 3">
    <name type="scientific">Nepenthes gracilis</name>
    <name type="common">Slender pitcher plant</name>
    <dbReference type="NCBI Taxonomy" id="150966"/>
    <lineage>
        <taxon>Eukaryota</taxon>
        <taxon>Viridiplantae</taxon>
        <taxon>Streptophyta</taxon>
        <taxon>Embryophyta</taxon>
        <taxon>Tracheophyta</taxon>
        <taxon>Spermatophyta</taxon>
        <taxon>Magnoliopsida</taxon>
        <taxon>eudicotyledons</taxon>
        <taxon>Gunneridae</taxon>
        <taxon>Pentapetalae</taxon>
        <taxon>Caryophyllales</taxon>
        <taxon>Nepenthaceae</taxon>
        <taxon>Nepenthes</taxon>
    </lineage>
</organism>